<evidence type="ECO:0000313" key="1">
    <source>
        <dbReference type="EMBL" id="GBM78536.1"/>
    </source>
</evidence>
<reference evidence="1 2" key="1">
    <citation type="journal article" date="2019" name="Sci. Rep.">
        <title>Orb-weaving spider Araneus ventricosus genome elucidates the spidroin gene catalogue.</title>
        <authorList>
            <person name="Kono N."/>
            <person name="Nakamura H."/>
            <person name="Ohtoshi R."/>
            <person name="Moran D.A.P."/>
            <person name="Shinohara A."/>
            <person name="Yoshida Y."/>
            <person name="Fujiwara M."/>
            <person name="Mori M."/>
            <person name="Tomita M."/>
            <person name="Arakawa K."/>
        </authorList>
    </citation>
    <scope>NUCLEOTIDE SEQUENCE [LARGE SCALE GENOMIC DNA]</scope>
</reference>
<dbReference type="InterPro" id="IPR012337">
    <property type="entry name" value="RNaseH-like_sf"/>
</dbReference>
<sequence>MESILVRVGRLRRDCNWEGSSFLYQDFQQPNPPLNIHPAHFDLEDRVSIVSDPHPPAKAIYTDGSHLEGETGCAFCVIQNNVQIHQWMTKLSPHKTVFQAKILSIKEATNWANSKGISTSIWSDSESALTQSNFFLQKF</sequence>
<evidence type="ECO:0000313" key="2">
    <source>
        <dbReference type="Proteomes" id="UP000499080"/>
    </source>
</evidence>
<evidence type="ECO:0008006" key="3">
    <source>
        <dbReference type="Google" id="ProtNLM"/>
    </source>
</evidence>
<accession>A0A4Y2INI0</accession>
<organism evidence="1 2">
    <name type="scientific">Araneus ventricosus</name>
    <name type="common">Orbweaver spider</name>
    <name type="synonym">Epeira ventricosa</name>
    <dbReference type="NCBI Taxonomy" id="182803"/>
    <lineage>
        <taxon>Eukaryota</taxon>
        <taxon>Metazoa</taxon>
        <taxon>Ecdysozoa</taxon>
        <taxon>Arthropoda</taxon>
        <taxon>Chelicerata</taxon>
        <taxon>Arachnida</taxon>
        <taxon>Araneae</taxon>
        <taxon>Araneomorphae</taxon>
        <taxon>Entelegynae</taxon>
        <taxon>Araneoidea</taxon>
        <taxon>Araneidae</taxon>
        <taxon>Araneus</taxon>
    </lineage>
</organism>
<keyword evidence="2" id="KW-1185">Reference proteome</keyword>
<dbReference type="OrthoDB" id="6514649at2759"/>
<comment type="caution">
    <text evidence="1">The sequence shown here is derived from an EMBL/GenBank/DDBJ whole genome shotgun (WGS) entry which is preliminary data.</text>
</comment>
<gene>
    <name evidence="1" type="ORF">AVEN_244618_1</name>
</gene>
<dbReference type="Proteomes" id="UP000499080">
    <property type="component" value="Unassembled WGS sequence"/>
</dbReference>
<dbReference type="InterPro" id="IPR036397">
    <property type="entry name" value="RNaseH_sf"/>
</dbReference>
<name>A0A4Y2INI0_ARAVE</name>
<dbReference type="Gene3D" id="3.30.420.10">
    <property type="entry name" value="Ribonuclease H-like superfamily/Ribonuclease H"/>
    <property type="match status" value="1"/>
</dbReference>
<dbReference type="GO" id="GO:0003676">
    <property type="term" value="F:nucleic acid binding"/>
    <property type="evidence" value="ECO:0007669"/>
    <property type="project" value="InterPro"/>
</dbReference>
<protein>
    <recommendedName>
        <fullName evidence="3">RNase H type-1 domain-containing protein</fullName>
    </recommendedName>
</protein>
<dbReference type="AlphaFoldDB" id="A0A4Y2INI0"/>
<dbReference type="SUPFAM" id="SSF53098">
    <property type="entry name" value="Ribonuclease H-like"/>
    <property type="match status" value="1"/>
</dbReference>
<dbReference type="EMBL" id="BGPR01002759">
    <property type="protein sequence ID" value="GBM78536.1"/>
    <property type="molecule type" value="Genomic_DNA"/>
</dbReference>
<proteinExistence type="predicted"/>